<evidence type="ECO:0000313" key="10">
    <source>
        <dbReference type="EMBL" id="PRQ76254.1"/>
    </source>
</evidence>
<dbReference type="EMBL" id="LCTV02000003">
    <property type="protein sequence ID" value="PRQ76254.1"/>
    <property type="molecule type" value="Genomic_DNA"/>
</dbReference>
<feature type="compositionally biased region" description="Low complexity" evidence="8">
    <location>
        <begin position="19"/>
        <end position="37"/>
    </location>
</feature>
<evidence type="ECO:0000256" key="3">
    <source>
        <dbReference type="ARBA" id="ARBA00019622"/>
    </source>
</evidence>
<evidence type="ECO:0000256" key="7">
    <source>
        <dbReference type="ARBA" id="ARBA00032010"/>
    </source>
</evidence>
<proteinExistence type="inferred from homology"/>
<dbReference type="GO" id="GO:0016592">
    <property type="term" value="C:mediator complex"/>
    <property type="evidence" value="ECO:0007669"/>
    <property type="project" value="InterPro"/>
</dbReference>
<dbReference type="GO" id="GO:0003712">
    <property type="term" value="F:transcription coregulator activity"/>
    <property type="evidence" value="ECO:0007669"/>
    <property type="project" value="InterPro"/>
</dbReference>
<evidence type="ECO:0000256" key="2">
    <source>
        <dbReference type="ARBA" id="ARBA00010289"/>
    </source>
</evidence>
<dbReference type="OrthoDB" id="20828at2759"/>
<dbReference type="SMART" id="SM01281">
    <property type="entry name" value="Med12"/>
    <property type="match status" value="1"/>
</dbReference>
<feature type="compositionally biased region" description="Gly residues" evidence="8">
    <location>
        <begin position="96"/>
        <end position="107"/>
    </location>
</feature>
<feature type="region of interest" description="Disordered" evidence="8">
    <location>
        <begin position="1782"/>
        <end position="1870"/>
    </location>
</feature>
<sequence length="1870" mass="198771">MSRPPPQRRTHPPPPAPAPSSSSSSSSLPTSSSSTSAGPPPPPGTLQTTPSTSHTFHASRLDAILAQQGLERWRLTPPRWRAPWIEDRPAESGDTGTTGTGLRGGRTGLKAAAGLMAGRPGLLASSSSSSNDLDPSNPAQSLADDSAELAERAAVKLFPVFYPPRDGMDEDQMGEQVVKAGYAAKPSVQAETFSAHQHIYDKLKTSDILGNLSRLVAAVQAKADERLPSYGPSTFRLPSRITLTDSKREAWFSDLASPSVPLSKLSRSVPHGYKGEKGLDMLSKRKVEVGRAVWFVRAFGGVEIQSLSKTRPLQTAISLYTSEFTTVVSEFVRKQLHETILPPCSSAPSPAAPASSVPTMLATARQRSSSFSKPAGSGAGTPALGMAGAAATAPNGLELLDEERRKSWEDKFEYTLRLVSSLYHESLLDRPQFLRFLTSLLTPPSPVPPTPSGATSILGYLTFVLVLVEEYWADLGENDPALGRFGRGCLERLAELDHAPPSSLLDHVRSTLHALLRSAFLANPDSFVPLLPSPLLPASSSSAAVGERLRGILLESGKSGEDELDREARETIESDLEELSVRRGALRAALALHLESAAEDEAEKEKEEDKASDQAVLNAIERLDEIEFPVRIAEVHKAIFVDTSVPPLSSSKPSPSSSSSSVPPLSLAHALPLFFTYSTATPSRPFQAPHRRYAVSRLIAIELERLTSGQKRRVTRSAGGEARVPSVEDAFVKWVDERFATPSAEGGTQTLRELVRLLLEELLRAGVVSYGAYLQRMIARGETERPLSSSSASLSEEGGAESIHLWMLRTVAMEAAAGGGGGARRRVAIGGQEGVERALRTEERIRLARTELERLVFSPASAPLSTSSTCATLLDTVRALTEEGSQWVLTRDIVPDGLSSRLEPETGKLRIGREEMAVVAAVYEVAQDWSGLLQLFLVLLQLSPPPAVVLHILDIVKGHLDVWISLDSLADLGTAVLGAFDSLKAVEGPHRRRLLSFLQSLAAAGYLPAQAKETIDTEMRNLSLPSPASTLSASNPKTPPLPSPLPEIQTLLVDSSEVAIAQLASTLWFRYHSHPDWASATLESVLHILPQLDSVDPAIAVLQTVHDRICAGIGPAVSRWAGSLSAIVAAAVLGGEGGARVAALFGRLVVEGVLSAPFVLDKVVLPVRRALLSQLTAATEPAAASIDPNVFRALQCSHAILSSVIALPRSREDRDARETDEADQTPPSTPATLASQQRLHSRRIALGTRAALTAVAQAISLLVIEQEVANTLAVEDLARPASDFLVQLGALPELQTLFTRDPKALMDGMLRIPALTTIPRIETFRPKLLLGLLAMLKDGGASTPANLVSTEDWDVFLSRLTLWRLAVSKVEVEASLERLESDAAISAADKAAAMHTLSEHFLDRICGGTGQSFLGEQIVRCYDGGAASEELVSVAFDRLADALDALAQSAGSPDHDKQSFRTLSTVAALLDTLQQGGQLAARDSAIERLLTAIKACICLERLGRTAKDGAVEEASAEPVILFVVHLVSVALRCAKLPSPRAIAELFRDCLAPLARLSATLSKGTIRDFQLSTLLLDACSHIIYTFPDLSPLVRVPTLQTLLNPCLTNPPLAIDFIPDATFSRLTHLFGPYAPSSLVPNPWELLDHTDPSSASTALVRKSSQPPLQLINAGPIDLAAFRAKIIETIPAVTALDAVSTISTGSSGTNATAASHFERGRQTNFDFETPCTTLSIAARDHRRTTAVTRMLASRIDAGSVAAAASAAAAAQAAAIAQAAGVSANARKRPASGSVESTGRQAPAPPAATASSAGATGRGSKRKSTTEVVVLDSDDEAEAPSKPKKAKASASGTTGRTGGKTTASKVPASKTTKRKK</sequence>
<gene>
    <name evidence="10" type="ORF">AAT19DRAFT_13276</name>
</gene>
<evidence type="ECO:0000313" key="11">
    <source>
        <dbReference type="Proteomes" id="UP000239560"/>
    </source>
</evidence>
<organism evidence="10 11">
    <name type="scientific">Rhodotorula toruloides</name>
    <name type="common">Yeast</name>
    <name type="synonym">Rhodosporidium toruloides</name>
    <dbReference type="NCBI Taxonomy" id="5286"/>
    <lineage>
        <taxon>Eukaryota</taxon>
        <taxon>Fungi</taxon>
        <taxon>Dikarya</taxon>
        <taxon>Basidiomycota</taxon>
        <taxon>Pucciniomycotina</taxon>
        <taxon>Microbotryomycetes</taxon>
        <taxon>Sporidiobolales</taxon>
        <taxon>Sporidiobolaceae</taxon>
        <taxon>Rhodotorula</taxon>
    </lineage>
</organism>
<evidence type="ECO:0000256" key="6">
    <source>
        <dbReference type="ARBA" id="ARBA00023242"/>
    </source>
</evidence>
<protein>
    <recommendedName>
        <fullName evidence="3">Mediator of RNA polymerase II transcription subunit 12</fullName>
    </recommendedName>
    <alternativeName>
        <fullName evidence="7">Mediator complex subunit 12</fullName>
    </alternativeName>
</protein>
<dbReference type="GO" id="GO:0006357">
    <property type="term" value="P:regulation of transcription by RNA polymerase II"/>
    <property type="evidence" value="ECO:0007669"/>
    <property type="project" value="InterPro"/>
</dbReference>
<evidence type="ECO:0000256" key="4">
    <source>
        <dbReference type="ARBA" id="ARBA00023015"/>
    </source>
</evidence>
<feature type="region of interest" description="Disordered" evidence="8">
    <location>
        <begin position="120"/>
        <end position="145"/>
    </location>
</feature>
<evidence type="ECO:0000256" key="1">
    <source>
        <dbReference type="ARBA" id="ARBA00004123"/>
    </source>
</evidence>
<dbReference type="PANTHER" id="PTHR46567">
    <property type="entry name" value="MEDIATOR OF RNA POLYMERASE II TRANSCRIPTION SUBUNIT 12"/>
    <property type="match status" value="1"/>
</dbReference>
<comment type="caution">
    <text evidence="10">The sequence shown here is derived from an EMBL/GenBank/DDBJ whole genome shotgun (WGS) entry which is preliminary data.</text>
</comment>
<feature type="region of interest" description="Disordered" evidence="8">
    <location>
        <begin position="84"/>
        <end position="107"/>
    </location>
</feature>
<feature type="domain" description="Mediator complex subunit Med12" evidence="9">
    <location>
        <begin position="234"/>
        <end position="297"/>
    </location>
</feature>
<feature type="compositionally biased region" description="Low complexity" evidence="8">
    <location>
        <begin position="1842"/>
        <end position="1859"/>
    </location>
</feature>
<dbReference type="InterPro" id="IPR019035">
    <property type="entry name" value="Mediator_Med12"/>
</dbReference>
<evidence type="ECO:0000256" key="5">
    <source>
        <dbReference type="ARBA" id="ARBA00023163"/>
    </source>
</evidence>
<keyword evidence="6" id="KW-0539">Nucleus</keyword>
<evidence type="ECO:0000256" key="8">
    <source>
        <dbReference type="SAM" id="MobiDB-lite"/>
    </source>
</evidence>
<keyword evidence="4" id="KW-0805">Transcription regulation</keyword>
<reference evidence="10 11" key="1">
    <citation type="journal article" date="2018" name="Elife">
        <title>Functional genomics of lipid metabolism in the oleaginous yeast Rhodosporidium toruloides.</title>
        <authorList>
            <person name="Coradetti S.T."/>
            <person name="Pinel D."/>
            <person name="Geiselman G."/>
            <person name="Ito M."/>
            <person name="Mondo S."/>
            <person name="Reilly M.C."/>
            <person name="Cheng Y.F."/>
            <person name="Bauer S."/>
            <person name="Grigoriev I."/>
            <person name="Gladden J.M."/>
            <person name="Simmons B.A."/>
            <person name="Brem R."/>
            <person name="Arkin A.P."/>
            <person name="Skerker J.M."/>
        </authorList>
    </citation>
    <scope>NUCLEOTIDE SEQUENCE [LARGE SCALE GENOMIC DNA]</scope>
    <source>
        <strain evidence="10 11">NBRC 0880</strain>
    </source>
</reference>
<comment type="subcellular location">
    <subcellularLocation>
        <location evidence="1">Nucleus</location>
    </subcellularLocation>
</comment>
<feature type="compositionally biased region" description="Low complexity" evidence="8">
    <location>
        <begin position="1792"/>
        <end position="1809"/>
    </location>
</feature>
<dbReference type="PANTHER" id="PTHR46567:SF1">
    <property type="entry name" value="MEDIATOR OF RNA POLYMERASE II TRANSCRIPTION SUBUNIT 12"/>
    <property type="match status" value="1"/>
</dbReference>
<dbReference type="Pfam" id="PF09497">
    <property type="entry name" value="Med12"/>
    <property type="match status" value="1"/>
</dbReference>
<evidence type="ECO:0000259" key="9">
    <source>
        <dbReference type="SMART" id="SM01281"/>
    </source>
</evidence>
<comment type="similarity">
    <text evidence="2">Belongs to the Mediator complex subunit 12 family.</text>
</comment>
<accession>A0A2T0AE35</accession>
<feature type="compositionally biased region" description="Basic residues" evidence="8">
    <location>
        <begin position="1"/>
        <end position="11"/>
    </location>
</feature>
<keyword evidence="5" id="KW-0804">Transcription</keyword>
<name>A0A2T0AE35_RHOTO</name>
<dbReference type="Proteomes" id="UP000239560">
    <property type="component" value="Unassembled WGS sequence"/>
</dbReference>
<feature type="region of interest" description="Disordered" evidence="8">
    <location>
        <begin position="1"/>
        <end position="56"/>
    </location>
</feature>
<feature type="compositionally biased region" description="Low complexity" evidence="8">
    <location>
        <begin position="123"/>
        <end position="139"/>
    </location>
</feature>
<feature type="region of interest" description="Disordered" evidence="8">
    <location>
        <begin position="1211"/>
        <end position="1235"/>
    </location>
</feature>